<reference evidence="5" key="1">
    <citation type="submission" date="2023-09" db="EMBL/GenBank/DDBJ databases">
        <authorList>
            <person name="Li S."/>
            <person name="Li X."/>
            <person name="Zhang C."/>
            <person name="Zhao Z."/>
        </authorList>
    </citation>
    <scope>NUCLEOTIDE SEQUENCE [LARGE SCALE GENOMIC DNA]</scope>
    <source>
        <strain evidence="5">SQ345</strain>
    </source>
</reference>
<feature type="signal peptide" evidence="2">
    <location>
        <begin position="1"/>
        <end position="25"/>
    </location>
</feature>
<proteinExistence type="predicted"/>
<sequence length="321" mass="34297">MKFYKNTSKISLAILAFSLTLPVFAKDVDEKLSVSNNANISIDNLRGEVVVKGTDTNEVWVVGKLDEKATDFIFKAEGDNVIIQVKMPSNMNSSFWDNDEQETDLVIEVPHGSKVQFQGVSSDITISDISNDVQARTVSGDVTVDNLAAERIDIESVSGDVMSKSLTGRIHLSTVSGDIKDTNSSGNVEYHAVSGDIKAESTAKEVVANVISGDLEINLNNVVDAELSSISGNVDAELELSDDGLLKMSTVSGNLKLALQKGVNADIRVDSHAGGRITNQLTDDKVEKAKYGPHSKLSTQTGSGSASVKMSTVSGNVKLRF</sequence>
<evidence type="ECO:0000313" key="4">
    <source>
        <dbReference type="EMBL" id="WNC69230.1"/>
    </source>
</evidence>
<dbReference type="RefSeq" id="WP_348388374.1">
    <property type="nucleotide sequence ID" value="NZ_CP134146.1"/>
</dbReference>
<feature type="domain" description="DUF4097" evidence="3">
    <location>
        <begin position="39"/>
        <end position="238"/>
    </location>
</feature>
<feature type="compositionally biased region" description="Polar residues" evidence="1">
    <location>
        <begin position="296"/>
        <end position="309"/>
    </location>
</feature>
<evidence type="ECO:0000313" key="5">
    <source>
        <dbReference type="Proteomes" id="UP001248581"/>
    </source>
</evidence>
<gene>
    <name evidence="4" type="ORF">RI845_03500</name>
</gene>
<organism evidence="4 5">
    <name type="scientific">Thalassotalea nanhaiensis</name>
    <dbReference type="NCBI Taxonomy" id="3065648"/>
    <lineage>
        <taxon>Bacteria</taxon>
        <taxon>Pseudomonadati</taxon>
        <taxon>Pseudomonadota</taxon>
        <taxon>Gammaproteobacteria</taxon>
        <taxon>Alteromonadales</taxon>
        <taxon>Colwelliaceae</taxon>
        <taxon>Thalassotalea</taxon>
    </lineage>
</organism>
<feature type="region of interest" description="Disordered" evidence="1">
    <location>
        <begin position="278"/>
        <end position="309"/>
    </location>
</feature>
<feature type="chain" id="PRO_5045230225" evidence="2">
    <location>
        <begin position="26"/>
        <end position="321"/>
    </location>
</feature>
<accession>A0ABY9TN90</accession>
<keyword evidence="5" id="KW-1185">Reference proteome</keyword>
<dbReference type="Proteomes" id="UP001248581">
    <property type="component" value="Chromosome"/>
</dbReference>
<dbReference type="EMBL" id="CP134146">
    <property type="protein sequence ID" value="WNC69230.1"/>
    <property type="molecule type" value="Genomic_DNA"/>
</dbReference>
<dbReference type="Pfam" id="PF13349">
    <property type="entry name" value="DUF4097"/>
    <property type="match status" value="1"/>
</dbReference>
<evidence type="ECO:0000256" key="1">
    <source>
        <dbReference type="SAM" id="MobiDB-lite"/>
    </source>
</evidence>
<keyword evidence="2" id="KW-0732">Signal</keyword>
<evidence type="ECO:0000256" key="2">
    <source>
        <dbReference type="SAM" id="SignalP"/>
    </source>
</evidence>
<dbReference type="InterPro" id="IPR025164">
    <property type="entry name" value="Toastrack_DUF4097"/>
</dbReference>
<evidence type="ECO:0000259" key="3">
    <source>
        <dbReference type="Pfam" id="PF13349"/>
    </source>
</evidence>
<protein>
    <submittedName>
        <fullName evidence="4">DUF4097 family beta strand repeat-containing protein</fullName>
    </submittedName>
</protein>
<name>A0ABY9TN90_9GAMM</name>